<comment type="caution">
    <text evidence="2">The sequence shown here is derived from an EMBL/GenBank/DDBJ whole genome shotgun (WGS) entry which is preliminary data.</text>
</comment>
<sequence>MKRVPLTLLRLTVKEGFSHAGAGSLLPAVPLGPRGRAPVGLLPPDPTPAAAPAVRCPASPATVRQARKSENLLPQPLRGCWLLATSQPHLRLHLTVKRSEHRLWLRQPTAAPGTRRLGSRSKSRQIRGDLSVPRPAQRGPLCQQFIALSSCLVVLPFTSCL</sequence>
<feature type="region of interest" description="Disordered" evidence="1">
    <location>
        <begin position="111"/>
        <end position="133"/>
    </location>
</feature>
<reference evidence="2" key="1">
    <citation type="journal article" date="2022" name="bioRxiv">
        <title>Sequencing and chromosome-scale assembly of the giantPleurodeles waltlgenome.</title>
        <authorList>
            <person name="Brown T."/>
            <person name="Elewa A."/>
            <person name="Iarovenko S."/>
            <person name="Subramanian E."/>
            <person name="Araus A.J."/>
            <person name="Petzold A."/>
            <person name="Susuki M."/>
            <person name="Suzuki K.-i.T."/>
            <person name="Hayashi T."/>
            <person name="Toyoda A."/>
            <person name="Oliveira C."/>
            <person name="Osipova E."/>
            <person name="Leigh N.D."/>
            <person name="Simon A."/>
            <person name="Yun M.H."/>
        </authorList>
    </citation>
    <scope>NUCLEOTIDE SEQUENCE</scope>
    <source>
        <strain evidence="2">20211129_DDA</strain>
        <tissue evidence="2">Liver</tissue>
    </source>
</reference>
<dbReference type="EMBL" id="JANPWB010000009">
    <property type="protein sequence ID" value="KAJ1158932.1"/>
    <property type="molecule type" value="Genomic_DNA"/>
</dbReference>
<dbReference type="AlphaFoldDB" id="A0AAV7S4Q8"/>
<accession>A0AAV7S4Q8</accession>
<evidence type="ECO:0000313" key="3">
    <source>
        <dbReference type="Proteomes" id="UP001066276"/>
    </source>
</evidence>
<name>A0AAV7S4Q8_PLEWA</name>
<organism evidence="2 3">
    <name type="scientific">Pleurodeles waltl</name>
    <name type="common">Iberian ribbed newt</name>
    <dbReference type="NCBI Taxonomy" id="8319"/>
    <lineage>
        <taxon>Eukaryota</taxon>
        <taxon>Metazoa</taxon>
        <taxon>Chordata</taxon>
        <taxon>Craniata</taxon>
        <taxon>Vertebrata</taxon>
        <taxon>Euteleostomi</taxon>
        <taxon>Amphibia</taxon>
        <taxon>Batrachia</taxon>
        <taxon>Caudata</taxon>
        <taxon>Salamandroidea</taxon>
        <taxon>Salamandridae</taxon>
        <taxon>Pleurodelinae</taxon>
        <taxon>Pleurodeles</taxon>
    </lineage>
</organism>
<evidence type="ECO:0000256" key="1">
    <source>
        <dbReference type="SAM" id="MobiDB-lite"/>
    </source>
</evidence>
<evidence type="ECO:0000313" key="2">
    <source>
        <dbReference type="EMBL" id="KAJ1158932.1"/>
    </source>
</evidence>
<gene>
    <name evidence="2" type="ORF">NDU88_011604</name>
</gene>
<dbReference type="Proteomes" id="UP001066276">
    <property type="component" value="Chromosome 5"/>
</dbReference>
<proteinExistence type="predicted"/>
<protein>
    <submittedName>
        <fullName evidence="2">Uncharacterized protein</fullName>
    </submittedName>
</protein>
<keyword evidence="3" id="KW-1185">Reference proteome</keyword>